<dbReference type="PROSITE" id="PS51786">
    <property type="entry name" value="LON_PROTEOLYTIC"/>
    <property type="match status" value="1"/>
</dbReference>
<dbReference type="PROSITE" id="PS01046">
    <property type="entry name" value="LON_SER"/>
    <property type="match status" value="1"/>
</dbReference>
<dbReference type="Gene3D" id="1.20.58.1480">
    <property type="match status" value="1"/>
</dbReference>
<dbReference type="Proteomes" id="UP000604046">
    <property type="component" value="Unassembled WGS sequence"/>
</dbReference>
<feature type="domain" description="Lon N-terminal" evidence="13">
    <location>
        <begin position="57"/>
        <end position="302"/>
    </location>
</feature>
<feature type="compositionally biased region" description="Low complexity" evidence="11">
    <location>
        <begin position="739"/>
        <end position="759"/>
    </location>
</feature>
<dbReference type="InterPro" id="IPR008269">
    <property type="entry name" value="Lon_proteolytic"/>
</dbReference>
<dbReference type="FunFam" id="1.20.5.5270:FF:000002">
    <property type="entry name" value="Lon protease homolog"/>
    <property type="match status" value="1"/>
</dbReference>
<keyword evidence="15" id="KW-1185">Reference proteome</keyword>
<dbReference type="GO" id="GO:0003697">
    <property type="term" value="F:single-stranded DNA binding"/>
    <property type="evidence" value="ECO:0007669"/>
    <property type="project" value="TreeGrafter"/>
</dbReference>
<feature type="active site" evidence="8">
    <location>
        <position position="867"/>
    </location>
</feature>
<dbReference type="OrthoDB" id="2411602at2759"/>
<dbReference type="Gene3D" id="1.10.8.60">
    <property type="match status" value="1"/>
</dbReference>
<evidence type="ECO:0000256" key="3">
    <source>
        <dbReference type="ARBA" id="ARBA00022741"/>
    </source>
</evidence>
<feature type="active site" evidence="8">
    <location>
        <position position="824"/>
    </location>
</feature>
<dbReference type="GO" id="GO:0005759">
    <property type="term" value="C:mitochondrial matrix"/>
    <property type="evidence" value="ECO:0007669"/>
    <property type="project" value="TreeGrafter"/>
</dbReference>
<dbReference type="GO" id="GO:0005524">
    <property type="term" value="F:ATP binding"/>
    <property type="evidence" value="ECO:0007669"/>
    <property type="project" value="UniProtKB-KW"/>
</dbReference>
<keyword evidence="2 8" id="KW-0645">Protease</keyword>
<comment type="subcellular location">
    <subcellularLocation>
        <location evidence="1">Cytoplasm</location>
    </subcellularLocation>
</comment>
<dbReference type="InterPro" id="IPR027065">
    <property type="entry name" value="Lon_Prtase"/>
</dbReference>
<evidence type="ECO:0000256" key="8">
    <source>
        <dbReference type="PROSITE-ProRule" id="PRU01122"/>
    </source>
</evidence>
<evidence type="ECO:0000256" key="10">
    <source>
        <dbReference type="RuleBase" id="RU000592"/>
    </source>
</evidence>
<dbReference type="CDD" id="cd19500">
    <property type="entry name" value="RecA-like_Lon"/>
    <property type="match status" value="1"/>
</dbReference>
<dbReference type="PRINTS" id="PR00830">
    <property type="entry name" value="ENDOLAPTASE"/>
</dbReference>
<feature type="compositionally biased region" description="Gly residues" evidence="11">
    <location>
        <begin position="11"/>
        <end position="26"/>
    </location>
</feature>
<evidence type="ECO:0000256" key="1">
    <source>
        <dbReference type="ARBA" id="ARBA00004496"/>
    </source>
</evidence>
<dbReference type="Pfam" id="PF05362">
    <property type="entry name" value="Lon_C"/>
    <property type="match status" value="2"/>
</dbReference>
<keyword evidence="3 9" id="KW-0547">Nucleotide-binding</keyword>
<feature type="region of interest" description="Disordered" evidence="11">
    <location>
        <begin position="1"/>
        <end position="48"/>
    </location>
</feature>
<gene>
    <name evidence="14" type="primary">LONP1</name>
    <name evidence="14" type="ORF">SNAT2548_LOCUS33073</name>
</gene>
<evidence type="ECO:0000256" key="6">
    <source>
        <dbReference type="ARBA" id="ARBA00022840"/>
    </source>
</evidence>
<keyword evidence="5 8" id="KW-0720">Serine protease</keyword>
<dbReference type="SUPFAM" id="SSF52540">
    <property type="entry name" value="P-loop containing nucleoside triphosphate hydrolases"/>
    <property type="match status" value="1"/>
</dbReference>
<dbReference type="Pfam" id="PF00004">
    <property type="entry name" value="AAA"/>
    <property type="match status" value="1"/>
</dbReference>
<dbReference type="PANTHER" id="PTHR43718">
    <property type="entry name" value="LON PROTEASE"/>
    <property type="match status" value="1"/>
</dbReference>
<dbReference type="GO" id="GO:0004252">
    <property type="term" value="F:serine-type endopeptidase activity"/>
    <property type="evidence" value="ECO:0007669"/>
    <property type="project" value="UniProtKB-UniRule"/>
</dbReference>
<evidence type="ECO:0000256" key="4">
    <source>
        <dbReference type="ARBA" id="ARBA00022801"/>
    </source>
</evidence>
<comment type="catalytic activity">
    <reaction evidence="7">
        <text>Hydrolysis of proteins in presence of ATP.</text>
        <dbReference type="EC" id="3.4.21.53"/>
    </reaction>
</comment>
<feature type="domain" description="Lon proteolytic" evidence="12">
    <location>
        <begin position="696"/>
        <end position="918"/>
    </location>
</feature>
<evidence type="ECO:0000256" key="11">
    <source>
        <dbReference type="SAM" id="MobiDB-lite"/>
    </source>
</evidence>
<feature type="region of interest" description="Disordered" evidence="11">
    <location>
        <begin position="113"/>
        <end position="144"/>
    </location>
</feature>
<sequence length="963" mass="104924">MTCAQAASAEGGEGGSGASEGGGGEAEGAAEEGAAESAPSGEGQGSLGSEAVESEKLYALPLFRKPAFPGFYHIVQITSPHIFEFISTLQASGQGDFLAGFLTTELPAEFADAPQSETAAPLVSVPPESLQQAEKKPPRKDTGKVDSADELMEVGTKLQVVSLNANTPSGNGGNLVVMPTGRIRRVATTLQPGSGRPLCQVETVPLPSHKVPSSADAKLSIEIRALHHEMVATMKELLKMSFVNKDQFEQVIKYYSLDDPLKLADLAAGMSSAPRQDLQDVLTCEDPTERLRKVLLILKKDLESTRLQSQFRTQIEDKFAKENKKFILMQQLRYIKRELNLERDDKQSIIAAFKECIKNLGDKIPEEAAKVMDQELSKLGTLEPQSAEFNVCRTYLEWLTALPWGKFSEDNTDIEKAEQILNEDHYSLEDVKERILEHMAVSFLKGSVHGKIMCLVGPPGVGKTSIGKSIARALDRQFFRFSVGGLHDVSEIRGHRRTYVGAMPGKIIQALKIKQVSNPVILVDEVDKLGRDFRGDPSSALLEVLDPEQNSAFRDLYLDVPIDLSKVLFICTANVTDTIPGPLLDRMEVIRLAGYVYEEKLAIANQYLIPQTIATNGVPQELLELQPEALAELIRDYAREAGVRELRKLLEKITRKVALSLVRVEQEARERSIISTDNLRKFVGQPPHSSERLFQEAPSGVAMGLAWTALGGQTLFVEARGRVPASNETMTDATLSLDATASADGSSDTSDTPSSSSKSPRPRNAGPRMKVTGKLGKVMGESSEIALTYARIFLRELEPKNEFLDHAHIHMNMPEGATPKDGPSAGVTMTSALLSMALDRPVKRDMAMTGEVTLTGKVLRVGGIKEKTLAARRENVDMLVLPMSNQADYLELKPYLRAGLTAHFVDHYDDVYRLAFEDTGAPMPCGSRGSEVVTVVTPLEEGQLPIFMAAASGESATTGAQVQ</sequence>
<dbReference type="InterPro" id="IPR008268">
    <property type="entry name" value="Peptidase_S16_AS"/>
</dbReference>
<dbReference type="NCBIfam" id="TIGR00763">
    <property type="entry name" value="lon"/>
    <property type="match status" value="1"/>
</dbReference>
<dbReference type="GO" id="GO:0051131">
    <property type="term" value="P:chaperone-mediated protein complex assembly"/>
    <property type="evidence" value="ECO:0007669"/>
    <property type="project" value="TreeGrafter"/>
</dbReference>
<dbReference type="FunFam" id="3.40.50.300:FF:000021">
    <property type="entry name" value="Lon protease homolog"/>
    <property type="match status" value="1"/>
</dbReference>
<evidence type="ECO:0000256" key="7">
    <source>
        <dbReference type="ARBA" id="ARBA00050665"/>
    </source>
</evidence>
<dbReference type="EMBL" id="CAJNDS010002739">
    <property type="protein sequence ID" value="CAE7579685.1"/>
    <property type="molecule type" value="Genomic_DNA"/>
</dbReference>
<dbReference type="SUPFAM" id="SSF54211">
    <property type="entry name" value="Ribosomal protein S5 domain 2-like"/>
    <property type="match status" value="1"/>
</dbReference>
<feature type="compositionally biased region" description="Basic and acidic residues" evidence="11">
    <location>
        <begin position="133"/>
        <end position="144"/>
    </location>
</feature>
<dbReference type="GO" id="GO:0007005">
    <property type="term" value="P:mitochondrion organization"/>
    <property type="evidence" value="ECO:0007669"/>
    <property type="project" value="TreeGrafter"/>
</dbReference>
<comment type="caution">
    <text evidence="14">The sequence shown here is derived from an EMBL/GenBank/DDBJ whole genome shotgun (WGS) entry which is preliminary data.</text>
</comment>
<accession>A0A812UIN4</accession>
<organism evidence="14 15">
    <name type="scientific">Symbiodinium natans</name>
    <dbReference type="NCBI Taxonomy" id="878477"/>
    <lineage>
        <taxon>Eukaryota</taxon>
        <taxon>Sar</taxon>
        <taxon>Alveolata</taxon>
        <taxon>Dinophyceae</taxon>
        <taxon>Suessiales</taxon>
        <taxon>Symbiodiniaceae</taxon>
        <taxon>Symbiodinium</taxon>
    </lineage>
</organism>
<proteinExistence type="inferred from homology"/>
<dbReference type="InterPro" id="IPR027417">
    <property type="entry name" value="P-loop_NTPase"/>
</dbReference>
<dbReference type="Gene3D" id="3.40.50.300">
    <property type="entry name" value="P-loop containing nucleotide triphosphate hydrolases"/>
    <property type="match status" value="1"/>
</dbReference>
<evidence type="ECO:0000259" key="12">
    <source>
        <dbReference type="PROSITE" id="PS51786"/>
    </source>
</evidence>
<dbReference type="InterPro" id="IPR003959">
    <property type="entry name" value="ATPase_AAA_core"/>
</dbReference>
<dbReference type="InterPro" id="IPR003111">
    <property type="entry name" value="Lon_prtase_N"/>
</dbReference>
<dbReference type="InterPro" id="IPR020568">
    <property type="entry name" value="Ribosomal_Su5_D2-typ_SF"/>
</dbReference>
<keyword evidence="4 8" id="KW-0378">Hydrolase</keyword>
<evidence type="ECO:0000256" key="9">
    <source>
        <dbReference type="RuleBase" id="RU000591"/>
    </source>
</evidence>
<dbReference type="Gene3D" id="3.30.230.10">
    <property type="match status" value="1"/>
</dbReference>
<reference evidence="14" key="1">
    <citation type="submission" date="2021-02" db="EMBL/GenBank/DDBJ databases">
        <authorList>
            <person name="Dougan E. K."/>
            <person name="Rhodes N."/>
            <person name="Thang M."/>
            <person name="Chan C."/>
        </authorList>
    </citation>
    <scope>NUCLEOTIDE SEQUENCE</scope>
</reference>
<dbReference type="SMART" id="SM00382">
    <property type="entry name" value="AAA"/>
    <property type="match status" value="1"/>
</dbReference>
<feature type="region of interest" description="Disordered" evidence="11">
    <location>
        <begin position="739"/>
        <end position="770"/>
    </location>
</feature>
<dbReference type="GO" id="GO:0004176">
    <property type="term" value="F:ATP-dependent peptidase activity"/>
    <property type="evidence" value="ECO:0007669"/>
    <property type="project" value="UniProtKB-UniRule"/>
</dbReference>
<feature type="compositionally biased region" description="Low complexity" evidence="11">
    <location>
        <begin position="1"/>
        <end position="10"/>
    </location>
</feature>
<evidence type="ECO:0000256" key="5">
    <source>
        <dbReference type="ARBA" id="ARBA00022825"/>
    </source>
</evidence>
<comment type="similarity">
    <text evidence="8 9">Belongs to the peptidase S16 family.</text>
</comment>
<dbReference type="PANTHER" id="PTHR43718:SF2">
    <property type="entry name" value="LON PROTEASE HOMOLOG, MITOCHONDRIAL"/>
    <property type="match status" value="1"/>
</dbReference>
<dbReference type="InterPro" id="IPR003593">
    <property type="entry name" value="AAA+_ATPase"/>
</dbReference>
<protein>
    <recommendedName>
        <fullName evidence="10">Lon protease homolog</fullName>
        <ecNumber evidence="10">3.4.21.-</ecNumber>
    </recommendedName>
</protein>
<dbReference type="EC" id="3.4.21.-" evidence="10"/>
<evidence type="ECO:0000259" key="13">
    <source>
        <dbReference type="PROSITE" id="PS51787"/>
    </source>
</evidence>
<dbReference type="InterPro" id="IPR004815">
    <property type="entry name" value="Lon_bac/euk-typ"/>
</dbReference>
<evidence type="ECO:0000256" key="2">
    <source>
        <dbReference type="ARBA" id="ARBA00022670"/>
    </source>
</evidence>
<dbReference type="AlphaFoldDB" id="A0A812UIN4"/>
<keyword evidence="6 9" id="KW-0067">ATP-binding</keyword>
<evidence type="ECO:0000313" key="15">
    <source>
        <dbReference type="Proteomes" id="UP000604046"/>
    </source>
</evidence>
<dbReference type="SMART" id="SM00464">
    <property type="entry name" value="LON"/>
    <property type="match status" value="1"/>
</dbReference>
<dbReference type="GO" id="GO:0006515">
    <property type="term" value="P:protein quality control for misfolded or incompletely synthesized proteins"/>
    <property type="evidence" value="ECO:0007669"/>
    <property type="project" value="TreeGrafter"/>
</dbReference>
<dbReference type="Pfam" id="PF02190">
    <property type="entry name" value="LON_substr_bdg"/>
    <property type="match status" value="1"/>
</dbReference>
<dbReference type="PROSITE" id="PS51787">
    <property type="entry name" value="LON_N"/>
    <property type="match status" value="1"/>
</dbReference>
<evidence type="ECO:0000313" key="14">
    <source>
        <dbReference type="EMBL" id="CAE7579685.1"/>
    </source>
</evidence>
<dbReference type="Pfam" id="PF22667">
    <property type="entry name" value="Lon_lid"/>
    <property type="match status" value="1"/>
</dbReference>
<name>A0A812UIN4_9DINO</name>
<dbReference type="Gene3D" id="1.20.5.5270">
    <property type="match status" value="1"/>
</dbReference>
<dbReference type="InterPro" id="IPR054594">
    <property type="entry name" value="Lon_lid"/>
</dbReference>
<dbReference type="GO" id="GO:0016887">
    <property type="term" value="F:ATP hydrolysis activity"/>
    <property type="evidence" value="ECO:0007669"/>
    <property type="project" value="InterPro"/>
</dbReference>
<dbReference type="InterPro" id="IPR014721">
    <property type="entry name" value="Ribsml_uS5_D2-typ_fold_subgr"/>
</dbReference>